<feature type="region of interest" description="Disordered" evidence="3">
    <location>
        <begin position="348"/>
        <end position="367"/>
    </location>
</feature>
<accession>A0A8M1KIS1</accession>
<evidence type="ECO:0000313" key="5">
    <source>
        <dbReference type="Proteomes" id="UP000515152"/>
    </source>
</evidence>
<evidence type="ECO:0000256" key="3">
    <source>
        <dbReference type="SAM" id="MobiDB-lite"/>
    </source>
</evidence>
<feature type="coiled-coil region" evidence="2">
    <location>
        <begin position="398"/>
        <end position="462"/>
    </location>
</feature>
<organism evidence="5 6">
    <name type="scientific">Clupea harengus</name>
    <name type="common">Atlantic herring</name>
    <dbReference type="NCBI Taxonomy" id="7950"/>
    <lineage>
        <taxon>Eukaryota</taxon>
        <taxon>Metazoa</taxon>
        <taxon>Chordata</taxon>
        <taxon>Craniata</taxon>
        <taxon>Vertebrata</taxon>
        <taxon>Euteleostomi</taxon>
        <taxon>Actinopterygii</taxon>
        <taxon>Neopterygii</taxon>
        <taxon>Teleostei</taxon>
        <taxon>Clupei</taxon>
        <taxon>Clupeiformes</taxon>
        <taxon>Clupeoidei</taxon>
        <taxon>Clupeidae</taxon>
        <taxon>Clupea</taxon>
    </lineage>
</organism>
<feature type="region of interest" description="Disordered" evidence="3">
    <location>
        <begin position="1"/>
        <end position="33"/>
    </location>
</feature>
<reference evidence="6" key="1">
    <citation type="submission" date="2025-08" db="UniProtKB">
        <authorList>
            <consortium name="RefSeq"/>
        </authorList>
    </citation>
    <scope>IDENTIFICATION</scope>
</reference>
<dbReference type="PANTHER" id="PTHR28663:SF1">
    <property type="entry name" value="CILIA- AND FLAGELLA- ASSOCIATED PROTEIN 210"/>
    <property type="match status" value="1"/>
</dbReference>
<keyword evidence="5" id="KW-1185">Reference proteome</keyword>
<evidence type="ECO:0000313" key="6">
    <source>
        <dbReference type="RefSeq" id="XP_042562233.1"/>
    </source>
</evidence>
<feature type="compositionally biased region" description="Basic and acidic residues" evidence="3">
    <location>
        <begin position="22"/>
        <end position="33"/>
    </location>
</feature>
<dbReference type="CTD" id="129881"/>
<protein>
    <submittedName>
        <fullName evidence="6">Coiled-coil domain-containing protein 173</fullName>
    </submittedName>
</protein>
<feature type="coiled-coil region" evidence="2">
    <location>
        <begin position="92"/>
        <end position="136"/>
    </location>
</feature>
<dbReference type="RefSeq" id="XP_042562233.1">
    <property type="nucleotide sequence ID" value="XM_042706299.1"/>
</dbReference>
<name>A0A8M1KIS1_CLUHA</name>
<sequence length="552" mass="64809">MSTASASVVQYGRRKGSSKNIHAQEMRKETMPEPDLRQVTVLPKSEWLRIQDSLNHVNKHNESLKEAARQREAMHLRSKEVVKFWSNTIAGQRQKKLESKKIREKVEEEERRKLDIEEAKYQAEKRKEAIVKAKAQLYYQTDRVKGFHSALLLTEVLKEREAQIELKRRIREASRDVEKEVMATMKHRDEQALRQVMEKDQKKRQDSKVTVKGLLQQINEHELAKELEKREDKREGEVLKHLKELFDQEEAMKEEKRLEAKRNMMKSHNELMADKDMFRAAETQKHEIEDEKSQMFAKAKLKMMKLRKEKEAERLREVQKAKDETIARLAAHQQKEQDNDEELIIKAIEEKDSREARQQREKEEKREAMLQSIAAHRETTRQQHEGRAMEEKQKALDLLNAKKEADRIFMEKQRLKKQRMKEDGQIIQKIYVHQMAEKQAREQQLKKDLQEFESTNGQLVAEEERQFQQYAKDLIDTAKVAGRTPCLLQKAAREGIGGGLGPIFGGVRPSYLVKDDTGVQMPSYVGAASQDIRELNEVTDIQKAKKRLGFTW</sequence>
<evidence type="ECO:0000256" key="2">
    <source>
        <dbReference type="SAM" id="Coils"/>
    </source>
</evidence>
<dbReference type="OrthoDB" id="331765at2759"/>
<proteinExistence type="predicted"/>
<dbReference type="InterPro" id="IPR039986">
    <property type="entry name" value="CFAP210"/>
</dbReference>
<gene>
    <name evidence="6" type="primary">ccdc173</name>
</gene>
<dbReference type="KEGG" id="char:122131664"/>
<dbReference type="PANTHER" id="PTHR28663">
    <property type="entry name" value="COILED-COIL DOMAIN-CONTAINING PROTEIN 173"/>
    <property type="match status" value="1"/>
</dbReference>
<evidence type="ECO:0000259" key="4">
    <source>
        <dbReference type="Pfam" id="PF13868"/>
    </source>
</evidence>
<dbReference type="InterPro" id="IPR043597">
    <property type="entry name" value="TPH_dom"/>
</dbReference>
<dbReference type="GeneID" id="122131664"/>
<dbReference type="Pfam" id="PF13868">
    <property type="entry name" value="TPH"/>
    <property type="match status" value="1"/>
</dbReference>
<dbReference type="AlphaFoldDB" id="A0A8M1KIS1"/>
<feature type="coiled-coil region" evidence="2">
    <location>
        <begin position="211"/>
        <end position="259"/>
    </location>
</feature>
<dbReference type="GO" id="GO:0005879">
    <property type="term" value="C:axonemal microtubule"/>
    <property type="evidence" value="ECO:0007669"/>
    <property type="project" value="TreeGrafter"/>
</dbReference>
<keyword evidence="1 2" id="KW-0175">Coiled coil</keyword>
<evidence type="ECO:0000256" key="1">
    <source>
        <dbReference type="ARBA" id="ARBA00023054"/>
    </source>
</evidence>
<dbReference type="Proteomes" id="UP000515152">
    <property type="component" value="Unplaced"/>
</dbReference>
<feature type="domain" description="Trichohyalin-plectin-homology" evidence="4">
    <location>
        <begin position="138"/>
        <end position="478"/>
    </location>
</feature>